<feature type="compositionally biased region" description="Low complexity" evidence="1">
    <location>
        <begin position="1182"/>
        <end position="1193"/>
    </location>
</feature>
<organism evidence="2 3">
    <name type="scientific">Sarocladium strictum</name>
    <name type="common">Black bundle disease fungus</name>
    <name type="synonym">Acremonium strictum</name>
    <dbReference type="NCBI Taxonomy" id="5046"/>
    <lineage>
        <taxon>Eukaryota</taxon>
        <taxon>Fungi</taxon>
        <taxon>Dikarya</taxon>
        <taxon>Ascomycota</taxon>
        <taxon>Pezizomycotina</taxon>
        <taxon>Sordariomycetes</taxon>
        <taxon>Hypocreomycetidae</taxon>
        <taxon>Hypocreales</taxon>
        <taxon>Sarocladiaceae</taxon>
        <taxon>Sarocladium</taxon>
    </lineage>
</organism>
<feature type="compositionally biased region" description="Low complexity" evidence="1">
    <location>
        <begin position="513"/>
        <end position="525"/>
    </location>
</feature>
<feature type="compositionally biased region" description="Low complexity" evidence="1">
    <location>
        <begin position="312"/>
        <end position="322"/>
    </location>
</feature>
<feature type="compositionally biased region" description="Basic residues" evidence="1">
    <location>
        <begin position="399"/>
        <end position="411"/>
    </location>
</feature>
<feature type="compositionally biased region" description="Polar residues" evidence="1">
    <location>
        <begin position="503"/>
        <end position="512"/>
    </location>
</feature>
<feature type="region of interest" description="Disordered" evidence="1">
    <location>
        <begin position="727"/>
        <end position="749"/>
    </location>
</feature>
<protein>
    <submittedName>
        <fullName evidence="2">Uncharacterized protein</fullName>
    </submittedName>
</protein>
<feature type="region of interest" description="Disordered" evidence="1">
    <location>
        <begin position="1179"/>
        <end position="1210"/>
    </location>
</feature>
<proteinExistence type="predicted"/>
<feature type="region of interest" description="Disordered" evidence="1">
    <location>
        <begin position="293"/>
        <end position="329"/>
    </location>
</feature>
<feature type="compositionally biased region" description="Basic and acidic residues" evidence="1">
    <location>
        <begin position="436"/>
        <end position="468"/>
    </location>
</feature>
<comment type="caution">
    <text evidence="2">The sequence shown here is derived from an EMBL/GenBank/DDBJ whole genome shotgun (WGS) entry which is preliminary data.</text>
</comment>
<reference evidence="2" key="1">
    <citation type="submission" date="2022-10" db="EMBL/GenBank/DDBJ databases">
        <title>Determination and structural analysis of whole genome sequence of Sarocladium strictum F4-1.</title>
        <authorList>
            <person name="Hu L."/>
            <person name="Jiang Y."/>
        </authorList>
    </citation>
    <scope>NUCLEOTIDE SEQUENCE</scope>
    <source>
        <strain evidence="2">F4-1</strain>
    </source>
</reference>
<keyword evidence="3" id="KW-1185">Reference proteome</keyword>
<feature type="compositionally biased region" description="Basic and acidic residues" evidence="1">
    <location>
        <begin position="1331"/>
        <end position="1345"/>
    </location>
</feature>
<dbReference type="Proteomes" id="UP001175261">
    <property type="component" value="Unassembled WGS sequence"/>
</dbReference>
<evidence type="ECO:0000313" key="2">
    <source>
        <dbReference type="EMBL" id="KAK0384531.1"/>
    </source>
</evidence>
<feature type="compositionally biased region" description="Acidic residues" evidence="1">
    <location>
        <begin position="373"/>
        <end position="384"/>
    </location>
</feature>
<feature type="region of interest" description="Disordered" evidence="1">
    <location>
        <begin position="372"/>
        <end position="542"/>
    </location>
</feature>
<feature type="compositionally biased region" description="Basic and acidic residues" evidence="1">
    <location>
        <begin position="493"/>
        <end position="502"/>
    </location>
</feature>
<feature type="region of interest" description="Disordered" evidence="1">
    <location>
        <begin position="884"/>
        <end position="918"/>
    </location>
</feature>
<feature type="region of interest" description="Disordered" evidence="1">
    <location>
        <begin position="1040"/>
        <end position="1097"/>
    </location>
</feature>
<dbReference type="EMBL" id="JAPDFR010000008">
    <property type="protein sequence ID" value="KAK0384531.1"/>
    <property type="molecule type" value="Genomic_DNA"/>
</dbReference>
<feature type="compositionally biased region" description="Low complexity" evidence="1">
    <location>
        <begin position="1049"/>
        <end position="1058"/>
    </location>
</feature>
<gene>
    <name evidence="2" type="ORF">NLU13_8617</name>
</gene>
<evidence type="ECO:0000256" key="1">
    <source>
        <dbReference type="SAM" id="MobiDB-lite"/>
    </source>
</evidence>
<name>A0AA39GCD0_SARSR</name>
<evidence type="ECO:0000313" key="3">
    <source>
        <dbReference type="Proteomes" id="UP001175261"/>
    </source>
</evidence>
<feature type="region of interest" description="Disordered" evidence="1">
    <location>
        <begin position="1249"/>
        <end position="1345"/>
    </location>
</feature>
<feature type="compositionally biased region" description="Low complexity" evidence="1">
    <location>
        <begin position="1297"/>
        <end position="1314"/>
    </location>
</feature>
<feature type="compositionally biased region" description="Polar residues" evidence="1">
    <location>
        <begin position="293"/>
        <end position="304"/>
    </location>
</feature>
<sequence length="1345" mass="148243">MPLFTAELSEFWLGEGQEYIRDVLAEDLAERSSECGFPQAVQRKLRAFDSDVDIHDALSRHLSRVRDKDRSAYDPVLNNLLVKATDLFLKPSRLEALEYTTALLGLGYLDATEVYRLQMHRAALTSNSLSHDDGCKLRLLNELHEAARSSYRSFYLGFRVSILLNHMVTQSPGNEGRESLLACLNTMFPSLLPLESDDDINPDPCTPGLRESIRLTLFNHLLDAKWASLQQQKVLQTRLVEWCGTPRYDEARMALSRYNEITRKWEEVLADIFTHCEDTADLSLGSPKGGHFNSSAGARTSTPDHTLLCRLSSGHSSSSSSGPQTGRSFESSFCVEAHPLFRGMPGREISASRTDGAAFMGDLEMLATSPYDIDSEAGSSDDEQAPLKTPTASSWGRFNSKKHSTRPRRRNHQDQTTPPLPGIPETPQLAARAKGSKFEKFVRRARSRQEGLPDKGEPEPVANQEHHPGAAVPHTTQTKRPRILKSQISNPELRLHDRRSATDLRSSSQTPDNISNNPSSTSLSSGPHQLGKGQGAFRSKHPSVKHSFDLALPRLSPMEYARTYLVEKAMAEREERECELPAPGKQWLWAPYWGKFLIIPRIPPNIVRDRTPKPAPERLHSVPVNAGAGGDGDISHRSAGHCPRLSLHLGSMVPGLPSLMDLALASDGGRPDKANFIPQQSQHGSINLPCTSNESLQGKIRNSDDDDVATLHSASSVETVIRVLGPSSSSTADPVKRHAAAKQELSGSESACTLSTFEGDSELDAAQDSLADLHVAPLNIAKRRDQCHRFDSDPDRNDHYLATGSPGLPRADSPTIEVFNIQSSQLITRTTEDHIHADGLFHRECITPEEQCPPVIIGRSRPPAYSLVPRMNEPRCEPAPHCLSPASPISRPKGAAHSPPVRSPWNNDTDERRGGRHGHIATYEGADVSRAKENGLEANQPSANGHTAHLPAGLLPTQGMTRKERLLSAPRDRPDPVFSGNSDAFNLQKRQTSQDVTFLPFTQVSPAVNVDGDVSGSFYAKETQNLSFTTRPAKSSNIACDTSTAGRVSPTRTPRSRSYMTERSKQPPSQMYPITTDDTRDTGLTENMSSEATRRTPSRLASFFRRRNDLQLEESHLSRVRNMPVPASPWKPFEADNPSEHAFGATWMYADDDNWANNDALVAARREEMLARDKQSYKQLRRLSSSRTTHLTSPDSILSEPITPPHPARNQKRTAHVVDLQDFLDNMPTPPPTMDLPTVPKPSKQAISRAADGRPPVAPSATYKNKKPEGLCVTTMPVTPSRDPRKRLHKASKDSLRVASASSAGGSSRLMSALRIGDRSFSLGKGKGLRSKVDDGEPRSVFEDW</sequence>
<accession>A0AA39GCD0</accession>